<feature type="region of interest" description="Disordered" evidence="1">
    <location>
        <begin position="80"/>
        <end position="100"/>
    </location>
</feature>
<accession>A0A9P0KYX2</accession>
<protein>
    <submittedName>
        <fullName evidence="3">Uncharacterized protein</fullName>
    </submittedName>
</protein>
<comment type="caution">
    <text evidence="3">The sequence shown here is derived from an EMBL/GenBank/DDBJ whole genome shotgun (WGS) entry which is preliminary data.</text>
</comment>
<feature type="chain" id="PRO_5040490036" evidence="2">
    <location>
        <begin position="32"/>
        <end position="203"/>
    </location>
</feature>
<sequence>MHSINNCRTMVNTVSVVLLLLCAFYCALVDPQSGGFTFSFETENGIKRAFVTGSANFHGVYIYNTKDGARHVVHFGGSERESGPFVTLSGPTTSRPVGPPVPYYPTVASATRVPAPAPVPGPAPAPAPSPAPTPTPTPTPAPEYGGYPVAPGYASYGGRFGETGGRGGGYGGGHGGVYGGGYGARTQSIAPGLVASAVGGGLG</sequence>
<dbReference type="EMBL" id="CAKOFQ010006932">
    <property type="protein sequence ID" value="CAH1983127.1"/>
    <property type="molecule type" value="Genomic_DNA"/>
</dbReference>
<dbReference type="Proteomes" id="UP001152888">
    <property type="component" value="Unassembled WGS sequence"/>
</dbReference>
<reference evidence="3" key="1">
    <citation type="submission" date="2022-03" db="EMBL/GenBank/DDBJ databases">
        <authorList>
            <person name="Sayadi A."/>
        </authorList>
    </citation>
    <scope>NUCLEOTIDE SEQUENCE</scope>
</reference>
<keyword evidence="2" id="KW-0732">Signal</keyword>
<dbReference type="OrthoDB" id="6760844at2759"/>
<name>A0A9P0KYX2_ACAOB</name>
<evidence type="ECO:0000313" key="3">
    <source>
        <dbReference type="EMBL" id="CAH1983127.1"/>
    </source>
</evidence>
<evidence type="ECO:0000256" key="2">
    <source>
        <dbReference type="SAM" id="SignalP"/>
    </source>
</evidence>
<feature type="region of interest" description="Disordered" evidence="1">
    <location>
        <begin position="115"/>
        <end position="146"/>
    </location>
</feature>
<evidence type="ECO:0000313" key="4">
    <source>
        <dbReference type="Proteomes" id="UP001152888"/>
    </source>
</evidence>
<evidence type="ECO:0000256" key="1">
    <source>
        <dbReference type="SAM" id="MobiDB-lite"/>
    </source>
</evidence>
<dbReference type="AlphaFoldDB" id="A0A9P0KYX2"/>
<keyword evidence="4" id="KW-1185">Reference proteome</keyword>
<feature type="signal peptide" evidence="2">
    <location>
        <begin position="1"/>
        <end position="31"/>
    </location>
</feature>
<feature type="compositionally biased region" description="Pro residues" evidence="1">
    <location>
        <begin position="115"/>
        <end position="141"/>
    </location>
</feature>
<organism evidence="3 4">
    <name type="scientific">Acanthoscelides obtectus</name>
    <name type="common">Bean weevil</name>
    <name type="synonym">Bruchus obtectus</name>
    <dbReference type="NCBI Taxonomy" id="200917"/>
    <lineage>
        <taxon>Eukaryota</taxon>
        <taxon>Metazoa</taxon>
        <taxon>Ecdysozoa</taxon>
        <taxon>Arthropoda</taxon>
        <taxon>Hexapoda</taxon>
        <taxon>Insecta</taxon>
        <taxon>Pterygota</taxon>
        <taxon>Neoptera</taxon>
        <taxon>Endopterygota</taxon>
        <taxon>Coleoptera</taxon>
        <taxon>Polyphaga</taxon>
        <taxon>Cucujiformia</taxon>
        <taxon>Chrysomeloidea</taxon>
        <taxon>Chrysomelidae</taxon>
        <taxon>Bruchinae</taxon>
        <taxon>Bruchini</taxon>
        <taxon>Acanthoscelides</taxon>
    </lineage>
</organism>
<proteinExistence type="predicted"/>
<gene>
    <name evidence="3" type="ORF">ACAOBT_LOCUS15387</name>
</gene>